<dbReference type="InterPro" id="IPR013216">
    <property type="entry name" value="Methyltransf_11"/>
</dbReference>
<feature type="domain" description="Methyltransferase type 11" evidence="1">
    <location>
        <begin position="74"/>
        <end position="131"/>
    </location>
</feature>
<organism evidence="2 3">
    <name type="scientific">Algoriphagus pacificus</name>
    <dbReference type="NCBI Taxonomy" id="2811234"/>
    <lineage>
        <taxon>Bacteria</taxon>
        <taxon>Pseudomonadati</taxon>
        <taxon>Bacteroidota</taxon>
        <taxon>Cytophagia</taxon>
        <taxon>Cytophagales</taxon>
        <taxon>Cyclobacteriaceae</taxon>
        <taxon>Algoriphagus</taxon>
    </lineage>
</organism>
<dbReference type="GO" id="GO:0008168">
    <property type="term" value="F:methyltransferase activity"/>
    <property type="evidence" value="ECO:0007669"/>
    <property type="project" value="UniProtKB-KW"/>
</dbReference>
<comment type="caution">
    <text evidence="2">The sequence shown here is derived from an EMBL/GenBank/DDBJ whole genome shotgun (WGS) entry which is preliminary data.</text>
</comment>
<keyword evidence="2" id="KW-0489">Methyltransferase</keyword>
<name>A0ABS3CDH8_9BACT</name>
<dbReference type="SUPFAM" id="SSF53335">
    <property type="entry name" value="S-adenosyl-L-methionine-dependent methyltransferases"/>
    <property type="match status" value="1"/>
</dbReference>
<keyword evidence="3" id="KW-1185">Reference proteome</keyword>
<gene>
    <name evidence="2" type="ORF">J0A69_02270</name>
</gene>
<evidence type="ECO:0000259" key="1">
    <source>
        <dbReference type="Pfam" id="PF08241"/>
    </source>
</evidence>
<dbReference type="GO" id="GO:0032259">
    <property type="term" value="P:methylation"/>
    <property type="evidence" value="ECO:0007669"/>
    <property type="project" value="UniProtKB-KW"/>
</dbReference>
<dbReference type="EMBL" id="JAFKCU010000001">
    <property type="protein sequence ID" value="MBN7814231.1"/>
    <property type="molecule type" value="Genomic_DNA"/>
</dbReference>
<sequence length="224" mass="25891">MSFITDLFAASDNPNSLGAKLRNKRQQKFEELFFSNFSSSEKVRILDVGGTAYFWKNSALLQLQNVEIVLLNLTKEEVNLPNITSVSGDATNMPEFEDQSFDLVFSNSVIEHLYTWENQVKMANEIMRVGKKYFIQTPNKYFPIEAHYAIPFAQFAPKSLIFQVLTKTKLSRMQKWEAENARQYLDEILLLDEKGMKKLFPKASLYKEKMLGMTKSFSAHNLDE</sequence>
<dbReference type="CDD" id="cd02440">
    <property type="entry name" value="AdoMet_MTases"/>
    <property type="match status" value="1"/>
</dbReference>
<dbReference type="Gene3D" id="3.40.50.150">
    <property type="entry name" value="Vaccinia Virus protein VP39"/>
    <property type="match status" value="1"/>
</dbReference>
<reference evidence="2 3" key="1">
    <citation type="submission" date="2021-03" db="EMBL/GenBank/DDBJ databases">
        <title>novel species isolated from a fishpond in China.</title>
        <authorList>
            <person name="Lu H."/>
            <person name="Cai Z."/>
        </authorList>
    </citation>
    <scope>NUCLEOTIDE SEQUENCE [LARGE SCALE GENOMIC DNA]</scope>
    <source>
        <strain evidence="2 3">YJ13C</strain>
    </source>
</reference>
<evidence type="ECO:0000313" key="3">
    <source>
        <dbReference type="Proteomes" id="UP000664480"/>
    </source>
</evidence>
<dbReference type="InterPro" id="IPR029063">
    <property type="entry name" value="SAM-dependent_MTases_sf"/>
</dbReference>
<dbReference type="Pfam" id="PF08241">
    <property type="entry name" value="Methyltransf_11"/>
    <property type="match status" value="1"/>
</dbReference>
<dbReference type="Proteomes" id="UP000664480">
    <property type="component" value="Unassembled WGS sequence"/>
</dbReference>
<accession>A0ABS3CDH8</accession>
<proteinExistence type="predicted"/>
<evidence type="ECO:0000313" key="2">
    <source>
        <dbReference type="EMBL" id="MBN7814231.1"/>
    </source>
</evidence>
<dbReference type="RefSeq" id="WP_206584887.1">
    <property type="nucleotide sequence ID" value="NZ_JAFKCU010000001.1"/>
</dbReference>
<keyword evidence="2" id="KW-0808">Transferase</keyword>
<protein>
    <submittedName>
        <fullName evidence="2">Class I SAM-dependent methyltransferase</fullName>
    </submittedName>
</protein>